<dbReference type="PANTHER" id="PTHR30026:SF20">
    <property type="entry name" value="OUTER MEMBRANE PROTEIN TOLC"/>
    <property type="match status" value="1"/>
</dbReference>
<keyword evidence="5" id="KW-0812">Transmembrane</keyword>
<dbReference type="GO" id="GO:0015562">
    <property type="term" value="F:efflux transmembrane transporter activity"/>
    <property type="evidence" value="ECO:0007669"/>
    <property type="project" value="InterPro"/>
</dbReference>
<dbReference type="EMBL" id="CP042435">
    <property type="protein sequence ID" value="QEC70329.1"/>
    <property type="molecule type" value="Genomic_DNA"/>
</dbReference>
<keyword evidence="8" id="KW-0175">Coiled coil</keyword>
<evidence type="ECO:0000313" key="9">
    <source>
        <dbReference type="EMBL" id="QEC70329.1"/>
    </source>
</evidence>
<evidence type="ECO:0000256" key="1">
    <source>
        <dbReference type="ARBA" id="ARBA00004442"/>
    </source>
</evidence>
<evidence type="ECO:0000256" key="8">
    <source>
        <dbReference type="SAM" id="Coils"/>
    </source>
</evidence>
<proteinExistence type="inferred from homology"/>
<dbReference type="Pfam" id="PF02321">
    <property type="entry name" value="OEP"/>
    <property type="match status" value="2"/>
</dbReference>
<dbReference type="PANTHER" id="PTHR30026">
    <property type="entry name" value="OUTER MEMBRANE PROTEIN TOLC"/>
    <property type="match status" value="1"/>
</dbReference>
<dbReference type="SUPFAM" id="SSF56954">
    <property type="entry name" value="Outer membrane efflux proteins (OEP)"/>
    <property type="match status" value="1"/>
</dbReference>
<dbReference type="KEGG" id="pgin:FRZ67_22220"/>
<sequence>MIILFFARVVTSAQNNNATLTLKEAIDSAISNNDHVQLAKMDEDIATSNYKQTQAVYLPQLGFSYTAMTTNNPLNAFGFKLQQQSITQEDFNPVLLNNPPGTTDFMTKLQLQQPLVNMDMLYMRKGAEKQVEVYQYKTQRTKQYIAFQVQQAYLQLQLAYNAKAVLEEALNTAKGIAKSTGDYFEQGLVQKSDLLNAQLQVTKTTTNIAEVNSNIQNASDALSQLMGKAKGVTYSIPASFSFAGSATVAESLPEARADFKAMESAIGAYDLQIKSNKMSYLPKLNAFASYQLNDNTAFGFGSNAYLAGLQLSWDIFKGNATKNKIATQTLERNKLAEELNTQKSESELELNKAKRQLADAQYTIAQQKAAVAQAQEALRILQDRYEQGLVKTTDVLMAQTQLSQQKLAEAQAVFNANLAAAYIQFLTSTNQ</sequence>
<evidence type="ECO:0000256" key="7">
    <source>
        <dbReference type="ARBA" id="ARBA00023237"/>
    </source>
</evidence>
<dbReference type="Gene3D" id="1.20.1600.10">
    <property type="entry name" value="Outer membrane efflux proteins (OEP)"/>
    <property type="match status" value="1"/>
</dbReference>
<dbReference type="GO" id="GO:0009279">
    <property type="term" value="C:cell outer membrane"/>
    <property type="evidence" value="ECO:0007669"/>
    <property type="project" value="UniProtKB-SubCell"/>
</dbReference>
<dbReference type="Proteomes" id="UP000321533">
    <property type="component" value="Chromosome"/>
</dbReference>
<dbReference type="OrthoDB" id="13803at2"/>
<evidence type="ECO:0000313" key="10">
    <source>
        <dbReference type="Proteomes" id="UP000321533"/>
    </source>
</evidence>
<keyword evidence="3" id="KW-0813">Transport</keyword>
<keyword evidence="7" id="KW-0998">Cell outer membrane</keyword>
<keyword evidence="4" id="KW-1134">Transmembrane beta strand</keyword>
<organism evidence="9 10">
    <name type="scientific">Panacibacter ginsenosidivorans</name>
    <dbReference type="NCBI Taxonomy" id="1813871"/>
    <lineage>
        <taxon>Bacteria</taxon>
        <taxon>Pseudomonadati</taxon>
        <taxon>Bacteroidota</taxon>
        <taxon>Chitinophagia</taxon>
        <taxon>Chitinophagales</taxon>
        <taxon>Chitinophagaceae</taxon>
        <taxon>Panacibacter</taxon>
    </lineage>
</organism>
<accession>A0A5B8VGC9</accession>
<comment type="similarity">
    <text evidence="2">Belongs to the outer membrane factor (OMF) (TC 1.B.17) family.</text>
</comment>
<feature type="coiled-coil region" evidence="8">
    <location>
        <begin position="325"/>
        <end position="384"/>
    </location>
</feature>
<name>A0A5B8VGC9_9BACT</name>
<evidence type="ECO:0000256" key="5">
    <source>
        <dbReference type="ARBA" id="ARBA00022692"/>
    </source>
</evidence>
<evidence type="ECO:0000256" key="4">
    <source>
        <dbReference type="ARBA" id="ARBA00022452"/>
    </source>
</evidence>
<evidence type="ECO:0000256" key="6">
    <source>
        <dbReference type="ARBA" id="ARBA00023136"/>
    </source>
</evidence>
<protein>
    <submittedName>
        <fullName evidence="9">TolC family protein</fullName>
    </submittedName>
</protein>
<dbReference type="GO" id="GO:0015288">
    <property type="term" value="F:porin activity"/>
    <property type="evidence" value="ECO:0007669"/>
    <property type="project" value="TreeGrafter"/>
</dbReference>
<keyword evidence="6" id="KW-0472">Membrane</keyword>
<comment type="subcellular location">
    <subcellularLocation>
        <location evidence="1">Cell outer membrane</location>
    </subcellularLocation>
</comment>
<gene>
    <name evidence="9" type="ORF">FRZ67_22220</name>
</gene>
<evidence type="ECO:0000256" key="2">
    <source>
        <dbReference type="ARBA" id="ARBA00007613"/>
    </source>
</evidence>
<reference evidence="9 10" key="1">
    <citation type="journal article" date="2016" name="Int. J. Syst. Evol. Microbiol.">
        <title>Panacibacter ginsenosidivorans gen. nov., sp. nov., with ginsenoside converting activity isolated from soil of a ginseng field.</title>
        <authorList>
            <person name="Siddiqi M.Z."/>
            <person name="Muhammad Shafi S."/>
            <person name="Choi K.D."/>
            <person name="Im W.T."/>
        </authorList>
    </citation>
    <scope>NUCLEOTIDE SEQUENCE [LARGE SCALE GENOMIC DNA]</scope>
    <source>
        <strain evidence="9 10">Gsoil1550</strain>
    </source>
</reference>
<keyword evidence="10" id="KW-1185">Reference proteome</keyword>
<dbReference type="AlphaFoldDB" id="A0A5B8VGC9"/>
<evidence type="ECO:0000256" key="3">
    <source>
        <dbReference type="ARBA" id="ARBA00022448"/>
    </source>
</evidence>
<dbReference type="InterPro" id="IPR003423">
    <property type="entry name" value="OMP_efflux"/>
</dbReference>
<dbReference type="InterPro" id="IPR051906">
    <property type="entry name" value="TolC-like"/>
</dbReference>
<dbReference type="GO" id="GO:1990281">
    <property type="term" value="C:efflux pump complex"/>
    <property type="evidence" value="ECO:0007669"/>
    <property type="project" value="TreeGrafter"/>
</dbReference>